<feature type="binding site" evidence="7">
    <location>
        <position position="188"/>
    </location>
    <ligand>
        <name>Zn(2+)</name>
        <dbReference type="ChEBI" id="CHEBI:29105"/>
        <label>3</label>
    </ligand>
</feature>
<organism evidence="9 10">
    <name type="scientific">Mesoplasma syrphidae</name>
    <dbReference type="NCBI Taxonomy" id="225999"/>
    <lineage>
        <taxon>Bacteria</taxon>
        <taxon>Bacillati</taxon>
        <taxon>Mycoplasmatota</taxon>
        <taxon>Mollicutes</taxon>
        <taxon>Entomoplasmatales</taxon>
        <taxon>Entomoplasmataceae</taxon>
        <taxon>Mesoplasma</taxon>
    </lineage>
</organism>
<keyword evidence="3 7" id="KW-0227">DNA damage</keyword>
<keyword evidence="5 7" id="KW-0862">Zinc</keyword>
<accession>A0A2K9CD53</accession>
<dbReference type="CDD" id="cd00019">
    <property type="entry name" value="AP2Ec"/>
    <property type="match status" value="1"/>
</dbReference>
<dbReference type="AlphaFoldDB" id="A0A2K9CD53"/>
<dbReference type="GO" id="GO:0003906">
    <property type="term" value="F:DNA-(apurinic or apyrimidinic site) endonuclease activity"/>
    <property type="evidence" value="ECO:0007669"/>
    <property type="project" value="TreeGrafter"/>
</dbReference>
<dbReference type="NCBIfam" id="TIGR00587">
    <property type="entry name" value="nfo"/>
    <property type="match status" value="1"/>
</dbReference>
<dbReference type="RefSeq" id="WP_027048067.1">
    <property type="nucleotide sequence ID" value="NZ_CP025257.1"/>
</dbReference>
<dbReference type="GO" id="GO:0008270">
    <property type="term" value="F:zinc ion binding"/>
    <property type="evidence" value="ECO:0007669"/>
    <property type="project" value="UniProtKB-UniRule"/>
</dbReference>
<dbReference type="Gene3D" id="3.20.20.150">
    <property type="entry name" value="Divalent-metal-dependent TIM barrel enzymes"/>
    <property type="match status" value="1"/>
</dbReference>
<dbReference type="FunFam" id="3.20.20.150:FF:000001">
    <property type="entry name" value="Probable endonuclease 4"/>
    <property type="match status" value="1"/>
</dbReference>
<dbReference type="Proteomes" id="UP000233419">
    <property type="component" value="Chromosome"/>
</dbReference>
<keyword evidence="7" id="KW-0255">Endonuclease</keyword>
<dbReference type="OrthoDB" id="9805666at2"/>
<dbReference type="SUPFAM" id="SSF51658">
    <property type="entry name" value="Xylose isomerase-like"/>
    <property type="match status" value="1"/>
</dbReference>
<feature type="binding site" evidence="7">
    <location>
        <position position="75"/>
    </location>
    <ligand>
        <name>Zn(2+)</name>
        <dbReference type="ChEBI" id="CHEBI:29105"/>
        <label>1</label>
    </ligand>
</feature>
<sequence>MKKYPILGSHVSASEKNNYLIGAVTESVNNDANTFMIYTGPPQNANRKPIENFKIAEMHELLKKYNLDINDLVVHAPYLINISNPVNEATWNFGIQLLIREIERCEAIGINILVLHPGAYTKGEPTQALEKLIEGLNLVSEYQNNVRIAIETMSGKGTEVGTDLQQIAYVISKLNNPEKVGVCLDTCHMNDAGYDLSTWSAIKETITKTVGSDKILVFHLNDSKNPIGAHKDRHENIGYGTIGFEILNEILWDTDYQEIPKILETPYVRDVSPYKAEISDLRNKTFTDPFKSLK</sequence>
<dbReference type="SMART" id="SM00518">
    <property type="entry name" value="AP2Ec"/>
    <property type="match status" value="1"/>
</dbReference>
<dbReference type="PANTHER" id="PTHR21445">
    <property type="entry name" value="ENDONUCLEASE IV ENDODEOXYRIBONUCLEASE IV"/>
    <property type="match status" value="1"/>
</dbReference>
<keyword evidence="7" id="KW-0540">Nuclease</keyword>
<dbReference type="GO" id="GO:0008833">
    <property type="term" value="F:deoxyribonuclease IV (phage-T4-induced) activity"/>
    <property type="evidence" value="ECO:0007669"/>
    <property type="project" value="UniProtKB-UniRule"/>
</dbReference>
<feature type="binding site" evidence="7">
    <location>
        <position position="234"/>
    </location>
    <ligand>
        <name>Zn(2+)</name>
        <dbReference type="ChEBI" id="CHEBI:29105"/>
        <label>3</label>
    </ligand>
</feature>
<feature type="binding site" evidence="7">
    <location>
        <position position="232"/>
    </location>
    <ligand>
        <name>Zn(2+)</name>
        <dbReference type="ChEBI" id="CHEBI:29105"/>
        <label>3</label>
    </ligand>
</feature>
<evidence type="ECO:0000256" key="6">
    <source>
        <dbReference type="ARBA" id="ARBA00023204"/>
    </source>
</evidence>
<dbReference type="NCBIfam" id="NF002196">
    <property type="entry name" value="PRK01060.1-1"/>
    <property type="match status" value="1"/>
</dbReference>
<reference evidence="9 10" key="1">
    <citation type="submission" date="2017-12" db="EMBL/GenBank/DDBJ databases">
        <title>Mesoplasma syrphidae YJS, Complete Genome.</title>
        <authorList>
            <person name="Knight T.F."/>
            <person name="Citino T."/>
            <person name="Rubinstein R."/>
            <person name="Neuschaefer Z."/>
        </authorList>
    </citation>
    <scope>NUCLEOTIDE SEQUENCE [LARGE SCALE GENOMIC DNA]</scope>
    <source>
        <strain evidence="9 10">YJS</strain>
    </source>
</reference>
<keyword evidence="6 7" id="KW-0234">DNA repair</keyword>
<dbReference type="InterPro" id="IPR036237">
    <property type="entry name" value="Xyl_isomerase-like_sf"/>
</dbReference>
<dbReference type="GO" id="GO:0006284">
    <property type="term" value="P:base-excision repair"/>
    <property type="evidence" value="ECO:0007669"/>
    <property type="project" value="TreeGrafter"/>
</dbReference>
<dbReference type="PANTHER" id="PTHR21445:SF0">
    <property type="entry name" value="APURINIC-APYRIMIDINIC ENDONUCLEASE"/>
    <property type="match status" value="1"/>
</dbReference>
<feature type="domain" description="Xylose isomerase-like TIM barrel" evidence="8">
    <location>
        <begin position="32"/>
        <end position="269"/>
    </location>
</feature>
<dbReference type="KEGG" id="msyr:CXP39_02100"/>
<dbReference type="EMBL" id="CP025257">
    <property type="protein sequence ID" value="AUF83584.1"/>
    <property type="molecule type" value="Genomic_DNA"/>
</dbReference>
<evidence type="ECO:0000256" key="4">
    <source>
        <dbReference type="ARBA" id="ARBA00022801"/>
    </source>
</evidence>
<dbReference type="InterPro" id="IPR013022">
    <property type="entry name" value="Xyl_isomerase-like_TIM-brl"/>
</dbReference>
<dbReference type="PROSITE" id="PS00731">
    <property type="entry name" value="AP_NUCLEASE_F2_3"/>
    <property type="match status" value="1"/>
</dbReference>
<feature type="binding site" evidence="7">
    <location>
        <position position="264"/>
    </location>
    <ligand>
        <name>Zn(2+)</name>
        <dbReference type="ChEBI" id="CHEBI:29105"/>
        <label>2</label>
    </ligand>
</feature>
<keyword evidence="2 7" id="KW-0479">Metal-binding</keyword>
<comment type="catalytic activity">
    <reaction evidence="7">
        <text>Endonucleolytic cleavage to 5'-phosphooligonucleotide end-products.</text>
        <dbReference type="EC" id="3.1.21.2"/>
    </reaction>
</comment>
<feature type="binding site" evidence="7">
    <location>
        <position position="151"/>
    </location>
    <ligand>
        <name>Zn(2+)</name>
        <dbReference type="ChEBI" id="CHEBI:29105"/>
        <label>1</label>
    </ligand>
</feature>
<dbReference type="GO" id="GO:0003677">
    <property type="term" value="F:DNA binding"/>
    <property type="evidence" value="ECO:0007669"/>
    <property type="project" value="InterPro"/>
</dbReference>
<feature type="binding site" evidence="7">
    <location>
        <position position="151"/>
    </location>
    <ligand>
        <name>Zn(2+)</name>
        <dbReference type="ChEBI" id="CHEBI:29105"/>
        <label>2</label>
    </ligand>
</feature>
<evidence type="ECO:0000259" key="8">
    <source>
        <dbReference type="Pfam" id="PF01261"/>
    </source>
</evidence>
<evidence type="ECO:0000313" key="10">
    <source>
        <dbReference type="Proteomes" id="UP000233419"/>
    </source>
</evidence>
<dbReference type="HAMAP" id="MF_00152">
    <property type="entry name" value="Nfo"/>
    <property type="match status" value="1"/>
</dbReference>
<evidence type="ECO:0000256" key="3">
    <source>
        <dbReference type="ARBA" id="ARBA00022763"/>
    </source>
</evidence>
<dbReference type="EC" id="3.1.21.2" evidence="7"/>
<comment type="similarity">
    <text evidence="1 7">Belongs to the AP endonuclease 2 family.</text>
</comment>
<evidence type="ECO:0000313" key="9">
    <source>
        <dbReference type="EMBL" id="AUF83584.1"/>
    </source>
</evidence>
<feature type="binding site" evidence="7">
    <location>
        <position position="185"/>
    </location>
    <ligand>
        <name>Zn(2+)</name>
        <dbReference type="ChEBI" id="CHEBI:29105"/>
        <label>2</label>
    </ligand>
</feature>
<gene>
    <name evidence="7" type="primary">nfo</name>
    <name evidence="9" type="ORF">CXP39_02100</name>
</gene>
<feature type="binding site" evidence="7">
    <location>
        <position position="219"/>
    </location>
    <ligand>
        <name>Zn(2+)</name>
        <dbReference type="ChEBI" id="CHEBI:29105"/>
        <label>2</label>
    </ligand>
</feature>
<keyword evidence="10" id="KW-1185">Reference proteome</keyword>
<evidence type="ECO:0000256" key="7">
    <source>
        <dbReference type="HAMAP-Rule" id="MF_00152"/>
    </source>
</evidence>
<proteinExistence type="inferred from homology"/>
<dbReference type="Pfam" id="PF01261">
    <property type="entry name" value="AP_endonuc_2"/>
    <property type="match status" value="1"/>
</dbReference>
<comment type="function">
    <text evidence="7">Endonuclease IV plays a role in DNA repair. It cleaves phosphodiester bonds at apurinic or apyrimidinic (AP) sites, generating a 3'-hydroxyl group and a 5'-terminal sugar phosphate.</text>
</comment>
<evidence type="ECO:0000256" key="2">
    <source>
        <dbReference type="ARBA" id="ARBA00022723"/>
    </source>
</evidence>
<evidence type="ECO:0000256" key="1">
    <source>
        <dbReference type="ARBA" id="ARBA00005340"/>
    </source>
</evidence>
<dbReference type="PROSITE" id="PS51432">
    <property type="entry name" value="AP_NUCLEASE_F2_4"/>
    <property type="match status" value="1"/>
</dbReference>
<dbReference type="PROSITE" id="PS00730">
    <property type="entry name" value="AP_NUCLEASE_F2_2"/>
    <property type="match status" value="1"/>
</dbReference>
<feature type="binding site" evidence="7">
    <location>
        <position position="116"/>
    </location>
    <ligand>
        <name>Zn(2+)</name>
        <dbReference type="ChEBI" id="CHEBI:29105"/>
        <label>1</label>
    </ligand>
</feature>
<dbReference type="GO" id="GO:0008081">
    <property type="term" value="F:phosphoric diester hydrolase activity"/>
    <property type="evidence" value="ECO:0007669"/>
    <property type="project" value="TreeGrafter"/>
</dbReference>
<dbReference type="InterPro" id="IPR001719">
    <property type="entry name" value="AP_endonuc_2"/>
</dbReference>
<evidence type="ECO:0000256" key="5">
    <source>
        <dbReference type="ARBA" id="ARBA00022833"/>
    </source>
</evidence>
<name>A0A2K9CD53_9MOLU</name>
<dbReference type="InterPro" id="IPR018246">
    <property type="entry name" value="AP_endonuc_F2_Zn_BS"/>
</dbReference>
<comment type="cofactor">
    <cofactor evidence="7">
        <name>Zn(2+)</name>
        <dbReference type="ChEBI" id="CHEBI:29105"/>
    </cofactor>
    <text evidence="7">Binds 3 Zn(2+) ions.</text>
</comment>
<keyword evidence="4 7" id="KW-0378">Hydrolase</keyword>
<protein>
    <recommendedName>
        <fullName evidence="7">Probable endonuclease 4</fullName>
        <ecNumber evidence="7">3.1.21.2</ecNumber>
    </recommendedName>
    <alternativeName>
        <fullName evidence="7">Endodeoxyribonuclease IV</fullName>
    </alternativeName>
    <alternativeName>
        <fullName evidence="7">Endonuclease IV</fullName>
    </alternativeName>
</protein>